<protein>
    <submittedName>
        <fullName evidence="6">PB1 domain-containing protein</fullName>
    </submittedName>
</protein>
<dbReference type="Gene3D" id="3.30.60.90">
    <property type="match status" value="1"/>
</dbReference>
<comment type="caution">
    <text evidence="6">The sequence shown here is derived from an EMBL/GenBank/DDBJ whole genome shotgun (WGS) entry which is preliminary data.</text>
</comment>
<dbReference type="SUPFAM" id="SSF57850">
    <property type="entry name" value="RING/U-box"/>
    <property type="match status" value="1"/>
</dbReference>
<reference evidence="6" key="2">
    <citation type="submission" date="2022-01" db="EMBL/GenBank/DDBJ databases">
        <authorList>
            <person name="Yamashiro T."/>
            <person name="Shiraishi A."/>
            <person name="Satake H."/>
            <person name="Nakayama K."/>
        </authorList>
    </citation>
    <scope>NUCLEOTIDE SEQUENCE</scope>
</reference>
<keyword evidence="7" id="KW-1185">Reference proteome</keyword>
<evidence type="ECO:0000256" key="4">
    <source>
        <dbReference type="SAM" id="MobiDB-lite"/>
    </source>
</evidence>
<dbReference type="Pfam" id="PF00564">
    <property type="entry name" value="PB1"/>
    <property type="match status" value="1"/>
</dbReference>
<accession>A0ABQ5BN46</accession>
<sequence length="496" mass="55043">MSSYSVSFLQDVQPESKRKTHHSLRRNSMNEIPEPKKNVMSLVTCGNKLTESLSISSTKVKYGEALRRFRASIDYSRLAFDIVMLKEKIRSLFSLGSDVEFTMTYVDEDGDVIILADDDDLRDIALQTSLNPLRITVELNKNGNPSGSNETSVSQVSDLVEKMKTTFLNQINGVKSELSTVKDSNVPHFQFKSVKAPINVTLGVDESTRKKKDSKKVEVNNEVGSMFHKGVCCDRCGVHPITKPSLKSKVKEYYDVCRDCFSKLQGSLVDYIKIDDQPITGFSYHMSPLKGLHDLVDTSMKNMSETLVDLNFPPFVKYPEVVDDHLMDNVLPGNNVTKVSDSEDLTVNSSRKEQKNNFDLNDSFSDTDDAPSTVDALSDPAVPAEFKSTLDSAPAGPEASSALYPTLELGTSFLEPISFPTINMISGVSSSTVNVGQSSGSGTEDVSDEVDYGHLDKKFDVLCEDLDWDSMQDDLQEMLITWDFSQGFAEYAIGRF</sequence>
<gene>
    <name evidence="6" type="ORF">Tco_0874842</name>
</gene>
<keyword evidence="1" id="KW-0479">Metal-binding</keyword>
<dbReference type="InterPro" id="IPR053793">
    <property type="entry name" value="PB1-like"/>
</dbReference>
<feature type="region of interest" description="Disordered" evidence="4">
    <location>
        <begin position="1"/>
        <end position="30"/>
    </location>
</feature>
<dbReference type="Gene3D" id="3.10.20.90">
    <property type="entry name" value="Phosphatidylinositol 3-kinase Catalytic Subunit, Chain A, domain 1"/>
    <property type="match status" value="1"/>
</dbReference>
<feature type="compositionally biased region" description="Polar residues" evidence="4">
    <location>
        <begin position="1"/>
        <end position="10"/>
    </location>
</feature>
<evidence type="ECO:0000313" key="7">
    <source>
        <dbReference type="Proteomes" id="UP001151760"/>
    </source>
</evidence>
<feature type="region of interest" description="Disordered" evidence="4">
    <location>
        <begin position="342"/>
        <end position="377"/>
    </location>
</feature>
<evidence type="ECO:0000313" key="6">
    <source>
        <dbReference type="EMBL" id="GJT16136.1"/>
    </source>
</evidence>
<feature type="domain" description="PB1" evidence="5">
    <location>
        <begin position="55"/>
        <end position="140"/>
    </location>
</feature>
<organism evidence="6 7">
    <name type="scientific">Tanacetum coccineum</name>
    <dbReference type="NCBI Taxonomy" id="301880"/>
    <lineage>
        <taxon>Eukaryota</taxon>
        <taxon>Viridiplantae</taxon>
        <taxon>Streptophyta</taxon>
        <taxon>Embryophyta</taxon>
        <taxon>Tracheophyta</taxon>
        <taxon>Spermatophyta</taxon>
        <taxon>Magnoliopsida</taxon>
        <taxon>eudicotyledons</taxon>
        <taxon>Gunneridae</taxon>
        <taxon>Pentapetalae</taxon>
        <taxon>asterids</taxon>
        <taxon>campanulids</taxon>
        <taxon>Asterales</taxon>
        <taxon>Asteraceae</taxon>
        <taxon>Asteroideae</taxon>
        <taxon>Anthemideae</taxon>
        <taxon>Anthemidinae</taxon>
        <taxon>Tanacetum</taxon>
    </lineage>
</organism>
<dbReference type="InterPro" id="IPR043145">
    <property type="entry name" value="Znf_ZZ_sf"/>
</dbReference>
<evidence type="ECO:0000256" key="2">
    <source>
        <dbReference type="ARBA" id="ARBA00022771"/>
    </source>
</evidence>
<dbReference type="InterPro" id="IPR000270">
    <property type="entry name" value="PB1_dom"/>
</dbReference>
<dbReference type="PROSITE" id="PS51745">
    <property type="entry name" value="PB1"/>
    <property type="match status" value="1"/>
</dbReference>
<name>A0ABQ5BN46_9ASTR</name>
<dbReference type="SUPFAM" id="SSF54277">
    <property type="entry name" value="CAD &amp; PB1 domains"/>
    <property type="match status" value="1"/>
</dbReference>
<evidence type="ECO:0000259" key="5">
    <source>
        <dbReference type="PROSITE" id="PS51745"/>
    </source>
</evidence>
<dbReference type="PANTHER" id="PTHR20930">
    <property type="entry name" value="OVARIAN CARCINOMA ANTIGEN CA125-RELATED"/>
    <property type="match status" value="1"/>
</dbReference>
<dbReference type="EMBL" id="BQNB010013451">
    <property type="protein sequence ID" value="GJT16136.1"/>
    <property type="molecule type" value="Genomic_DNA"/>
</dbReference>
<dbReference type="Proteomes" id="UP001151760">
    <property type="component" value="Unassembled WGS sequence"/>
</dbReference>
<keyword evidence="2" id="KW-0863">Zinc-finger</keyword>
<evidence type="ECO:0000256" key="1">
    <source>
        <dbReference type="ARBA" id="ARBA00022723"/>
    </source>
</evidence>
<proteinExistence type="predicted"/>
<keyword evidence="3" id="KW-0862">Zinc</keyword>
<dbReference type="PANTHER" id="PTHR20930:SF0">
    <property type="entry name" value="PROTEIN ILRUN"/>
    <property type="match status" value="1"/>
</dbReference>
<evidence type="ECO:0000256" key="3">
    <source>
        <dbReference type="ARBA" id="ARBA00022833"/>
    </source>
</evidence>
<reference evidence="6" key="1">
    <citation type="journal article" date="2022" name="Int. J. Mol. Sci.">
        <title>Draft Genome of Tanacetum Coccineum: Genomic Comparison of Closely Related Tanacetum-Family Plants.</title>
        <authorList>
            <person name="Yamashiro T."/>
            <person name="Shiraishi A."/>
            <person name="Nakayama K."/>
            <person name="Satake H."/>
        </authorList>
    </citation>
    <scope>NUCLEOTIDE SEQUENCE</scope>
</reference>